<keyword evidence="3" id="KW-0175">Coiled coil</keyword>
<dbReference type="Gene3D" id="3.40.50.300">
    <property type="entry name" value="P-loop containing nucleotide triphosphate hydrolases"/>
    <property type="match status" value="2"/>
</dbReference>
<dbReference type="InterPro" id="IPR014721">
    <property type="entry name" value="Ribsml_uS5_D2-typ_fold_subgr"/>
</dbReference>
<dbReference type="InterPro" id="IPR041699">
    <property type="entry name" value="AAA_32"/>
</dbReference>
<feature type="coiled-coil region" evidence="3">
    <location>
        <begin position="135"/>
        <end position="166"/>
    </location>
</feature>
<dbReference type="GO" id="GO:0006508">
    <property type="term" value="P:proteolysis"/>
    <property type="evidence" value="ECO:0007669"/>
    <property type="project" value="UniProtKB-KW"/>
</dbReference>
<feature type="active site" evidence="2">
    <location>
        <position position="697"/>
    </location>
</feature>
<dbReference type="InterPro" id="IPR027417">
    <property type="entry name" value="P-loop_NTPase"/>
</dbReference>
<protein>
    <recommendedName>
        <fullName evidence="2">endopeptidase La</fullName>
        <ecNumber evidence="2">3.4.21.53</ecNumber>
    </recommendedName>
</protein>
<gene>
    <name evidence="5" type="ORF">Tel_07890</name>
</gene>
<dbReference type="Pfam" id="PF05362">
    <property type="entry name" value="Lon_C"/>
    <property type="match status" value="1"/>
</dbReference>
<keyword evidence="6" id="KW-1185">Reference proteome</keyword>
<dbReference type="EC" id="3.4.21.53" evidence="2"/>
<evidence type="ECO:0000313" key="5">
    <source>
        <dbReference type="EMBL" id="ALP53082.1"/>
    </source>
</evidence>
<dbReference type="Pfam" id="PF20437">
    <property type="entry name" value="LonC_helical"/>
    <property type="match status" value="1"/>
</dbReference>
<evidence type="ECO:0000256" key="1">
    <source>
        <dbReference type="ARBA" id="ARBA00022670"/>
    </source>
</evidence>
<dbReference type="InterPro" id="IPR046843">
    <property type="entry name" value="LonB_AAA-LID"/>
</dbReference>
<dbReference type="Pfam" id="PF20436">
    <property type="entry name" value="LonB_AAA-LID"/>
    <property type="match status" value="1"/>
</dbReference>
<accession>A0A0S2TD66</accession>
<dbReference type="GO" id="GO:0005524">
    <property type="term" value="F:ATP binding"/>
    <property type="evidence" value="ECO:0007669"/>
    <property type="project" value="InterPro"/>
</dbReference>
<dbReference type="GO" id="GO:0030163">
    <property type="term" value="P:protein catabolic process"/>
    <property type="evidence" value="ECO:0007669"/>
    <property type="project" value="InterPro"/>
</dbReference>
<dbReference type="PRINTS" id="PR00830">
    <property type="entry name" value="ENDOLAPTASE"/>
</dbReference>
<dbReference type="SUPFAM" id="SSF54211">
    <property type="entry name" value="Ribosomal protein S5 domain 2-like"/>
    <property type="match status" value="1"/>
</dbReference>
<dbReference type="EMBL" id="CP013099">
    <property type="protein sequence ID" value="ALP53082.1"/>
    <property type="molecule type" value="Genomic_DNA"/>
</dbReference>
<keyword evidence="2" id="KW-0720">Serine protease</keyword>
<dbReference type="InterPro" id="IPR020568">
    <property type="entry name" value="Ribosomal_Su5_D2-typ_SF"/>
</dbReference>
<keyword evidence="2" id="KW-0378">Hydrolase</keyword>
<dbReference type="Proteomes" id="UP000055136">
    <property type="component" value="Chromosome"/>
</dbReference>
<dbReference type="STRING" id="1748243.Tel_07890"/>
<dbReference type="GO" id="GO:0004176">
    <property type="term" value="F:ATP-dependent peptidase activity"/>
    <property type="evidence" value="ECO:0007669"/>
    <property type="project" value="UniProtKB-UniRule"/>
</dbReference>
<dbReference type="PANTHER" id="PTHR10046">
    <property type="entry name" value="ATP DEPENDENT LON PROTEASE FAMILY MEMBER"/>
    <property type="match status" value="1"/>
</dbReference>
<dbReference type="KEGG" id="tee:Tel_07890"/>
<dbReference type="PROSITE" id="PS51257">
    <property type="entry name" value="PROKAR_LIPOPROTEIN"/>
    <property type="match status" value="1"/>
</dbReference>
<dbReference type="Gene3D" id="3.30.230.10">
    <property type="match status" value="1"/>
</dbReference>
<organism evidence="5 6">
    <name type="scientific">Candidatus Tenderia electrophaga</name>
    <dbReference type="NCBI Taxonomy" id="1748243"/>
    <lineage>
        <taxon>Bacteria</taxon>
        <taxon>Pseudomonadati</taxon>
        <taxon>Pseudomonadota</taxon>
        <taxon>Gammaproteobacteria</taxon>
        <taxon>Candidatus Tenderiales</taxon>
        <taxon>Candidatus Tenderiaceae</taxon>
        <taxon>Candidatus Tenderia</taxon>
    </lineage>
</organism>
<evidence type="ECO:0000313" key="6">
    <source>
        <dbReference type="Proteomes" id="UP000055136"/>
    </source>
</evidence>
<dbReference type="InterPro" id="IPR046844">
    <property type="entry name" value="Lon-like_helical"/>
</dbReference>
<dbReference type="Gene3D" id="1.10.8.60">
    <property type="match status" value="1"/>
</dbReference>
<evidence type="ECO:0000256" key="3">
    <source>
        <dbReference type="SAM" id="Coils"/>
    </source>
</evidence>
<feature type="active site" evidence="2">
    <location>
        <position position="654"/>
    </location>
</feature>
<evidence type="ECO:0000259" key="4">
    <source>
        <dbReference type="PROSITE" id="PS51786"/>
    </source>
</evidence>
<comment type="catalytic activity">
    <reaction evidence="2">
        <text>Hydrolysis of proteins in presence of ATP.</text>
        <dbReference type="EC" id="3.4.21.53"/>
    </reaction>
</comment>
<name>A0A0S2TD66_9GAMM</name>
<dbReference type="GO" id="GO:0004252">
    <property type="term" value="F:serine-type endopeptidase activity"/>
    <property type="evidence" value="ECO:0007669"/>
    <property type="project" value="UniProtKB-UniRule"/>
</dbReference>
<evidence type="ECO:0000256" key="2">
    <source>
        <dbReference type="PROSITE-ProRule" id="PRU01122"/>
    </source>
</evidence>
<sequence>MSNIKPLQAQALFQACDPSQFDFDSTAELDDLSEVIGQARALEAIHFGMGIKKKGYNIFALGPAGTGKHNVVTHLLKQQASSEAAPCDWCYVNNFDAPHKPIALGLPPGTGRKLHDDMKQLVEELRAAIPALFEGDEYRASIHELEEELKNQQERAIDEVRQAAQQKSIALIRTPNGFAFAPARDDEVIDPKEFKKLPDDVKHKFEAEIAELQEALEHILRMAPQWRREARERIKQLNAELAMSAVGHLIDELREHYQDQDEVLKYLDSVQEDVIANVDDFRRGEEEDAQVVIGPNHSGGSFRRYQVNVLVDHSDSQGAPVVYEDNPTYQNLIGRVEHMAMMGALITDFTLIKPGALHRANNGYLVLEVYKLFQHPFSWEAIKRTLRSGEICIGSLEQMLSLVSTVSLEPEPVPLNVKVVLVGDRMLYYLLYQLDPEFQELFKVAADFDDQMERSTESQQLYAHLIATLAKKDKLRPFDRSGVARVIEHSARVSENAAKLTTHMRSICDLLCEADYWADQHGRELVNAEDVQAAISAQIHRGSRMKERLHEHIQRGILLIDSSGTAAGQVNGLSVIDLGNISFGVPTRITARVRMGDGDVLDIEREVDLGGPLHSKGVLILAGFLGARFAKECPLALSASLVFEQSYGEIEGDSASSAELYALLSALSGVPIKQGFAVTGSVNQHGQVQAIGGVNEKIEGFFDVCSERGLNGEQGVLIPPSNVGDLMLRRDVIAAAEQGKFHIYAVETIDQGIELLTGVPAGVPDAEGNYPHGSINHKVAQQLLKFAEIRHEFGDLKKDHDDGAHHDKDDD</sequence>
<keyword evidence="1 2" id="KW-0645">Protease</keyword>
<dbReference type="InterPro" id="IPR027065">
    <property type="entry name" value="Lon_Prtase"/>
</dbReference>
<dbReference type="PROSITE" id="PS51786">
    <property type="entry name" value="LON_PROTEOLYTIC"/>
    <property type="match status" value="1"/>
</dbReference>
<reference evidence="5" key="1">
    <citation type="submission" date="2015-10" db="EMBL/GenBank/DDBJ databases">
        <title>Description of Candidatus Tenderia electrophaga gen. nov, sp. nov., an Uncultivated Electroautotroph from a Biocathode Enrichment.</title>
        <authorList>
            <person name="Eddie B.J."/>
            <person name="Malanoski A.P."/>
            <person name="Wang Z."/>
            <person name="Hall R.J."/>
            <person name="Oh S.D."/>
            <person name="Heiner C."/>
            <person name="Lin B."/>
            <person name="Strycharz-Glaven S.M."/>
        </authorList>
    </citation>
    <scope>NUCLEOTIDE SEQUENCE [LARGE SCALE GENOMIC DNA]</scope>
    <source>
        <strain evidence="5">NRL1</strain>
    </source>
</reference>
<comment type="similarity">
    <text evidence="2">Belongs to the peptidase S16 family.</text>
</comment>
<dbReference type="Pfam" id="PF13654">
    <property type="entry name" value="AAA_32"/>
    <property type="match status" value="1"/>
</dbReference>
<dbReference type="SUPFAM" id="SSF52540">
    <property type="entry name" value="P-loop containing nucleoside triphosphate hydrolases"/>
    <property type="match status" value="1"/>
</dbReference>
<feature type="domain" description="Lon proteolytic" evidence="4">
    <location>
        <begin position="564"/>
        <end position="759"/>
    </location>
</feature>
<dbReference type="AlphaFoldDB" id="A0A0S2TD66"/>
<dbReference type="InterPro" id="IPR008269">
    <property type="entry name" value="Lon_proteolytic"/>
</dbReference>
<proteinExistence type="inferred from homology"/>